<organism evidence="3 4">
    <name type="scientific">Batrachochytrium salamandrivorans</name>
    <dbReference type="NCBI Taxonomy" id="1357716"/>
    <lineage>
        <taxon>Eukaryota</taxon>
        <taxon>Fungi</taxon>
        <taxon>Fungi incertae sedis</taxon>
        <taxon>Chytridiomycota</taxon>
        <taxon>Chytridiomycota incertae sedis</taxon>
        <taxon>Chytridiomycetes</taxon>
        <taxon>Rhizophydiales</taxon>
        <taxon>Rhizophydiales incertae sedis</taxon>
        <taxon>Batrachochytrium</taxon>
    </lineage>
</organism>
<dbReference type="Gene3D" id="1.10.167.10">
    <property type="entry name" value="Regulator of G-protein Signalling 4, domain 2"/>
    <property type="match status" value="1"/>
</dbReference>
<feature type="transmembrane region" description="Helical" evidence="1">
    <location>
        <begin position="20"/>
        <end position="43"/>
    </location>
</feature>
<keyword evidence="1" id="KW-1133">Transmembrane helix</keyword>
<feature type="domain" description="RGS" evidence="2">
    <location>
        <begin position="353"/>
        <end position="482"/>
    </location>
</feature>
<name>A0ABQ8F599_9FUNG</name>
<comment type="caution">
    <text evidence="3">The sequence shown here is derived from an EMBL/GenBank/DDBJ whole genome shotgun (WGS) entry which is preliminary data.</text>
</comment>
<dbReference type="CDD" id="cd07440">
    <property type="entry name" value="RGS"/>
    <property type="match status" value="1"/>
</dbReference>
<evidence type="ECO:0000313" key="4">
    <source>
        <dbReference type="Proteomes" id="UP001648503"/>
    </source>
</evidence>
<accession>A0ABQ8F599</accession>
<protein>
    <recommendedName>
        <fullName evidence="2">RGS domain-containing protein</fullName>
    </recommendedName>
</protein>
<keyword evidence="1" id="KW-0812">Transmembrane</keyword>
<dbReference type="InterPro" id="IPR016137">
    <property type="entry name" value="RGS"/>
</dbReference>
<feature type="transmembrane region" description="Helical" evidence="1">
    <location>
        <begin position="55"/>
        <end position="72"/>
    </location>
</feature>
<dbReference type="SMART" id="SM00315">
    <property type="entry name" value="RGS"/>
    <property type="match status" value="1"/>
</dbReference>
<sequence>MSNTTSIAELARQLTRTRDYGVFKMCFAILQIVLIVICIPLFIHERKQPMVKYRSWIVNILACVGATMSILMDGCVSMDYWVPYRMIPVVYYIRAICVLMAGCAFLPTYVRHYFLLRLPVLQTKLLDYDTMMDPDKYKALSRSLIRIKFLSSETFAISFYATNFFICLFLLIYYFTITDFDMMILGLSNPADTYLANISVVQISLSLVFLLSYGPWSPKDNFQIMTQFYIVTILALLNCMSTIIGTISSSIETANIFYAVSVIFSSLAVMVDLAVPLQFLLVNSSYKRHKTNSLHTETHKGHIMSSSSLFSARMSPSKTLGHISSTADPFASNTLTSSPKLASGHVVKSSHYPVSRIIADAALRAAFCKYLSREFSMESLVFIETVKRFKEQVRISPTTETVEIISDKIMTEFIYPNSVNEVNLPEKTVTRLKARLTLFIEGGLDIESTVLIFDEATEYIEKMLTLNHLTRFQASQMFRDATSTYSS</sequence>
<evidence type="ECO:0000313" key="3">
    <source>
        <dbReference type="EMBL" id="KAH6590938.1"/>
    </source>
</evidence>
<dbReference type="SUPFAM" id="SSF48097">
    <property type="entry name" value="Regulator of G-protein signaling, RGS"/>
    <property type="match status" value="1"/>
</dbReference>
<dbReference type="PANTHER" id="PTHR10845">
    <property type="entry name" value="REGULATOR OF G PROTEIN SIGNALING"/>
    <property type="match status" value="1"/>
</dbReference>
<dbReference type="InterPro" id="IPR036305">
    <property type="entry name" value="RGS_sf"/>
</dbReference>
<dbReference type="Pfam" id="PF00615">
    <property type="entry name" value="RGS"/>
    <property type="match status" value="1"/>
</dbReference>
<gene>
    <name evidence="3" type="ORF">BASA50_008938</name>
</gene>
<feature type="transmembrane region" description="Helical" evidence="1">
    <location>
        <begin position="257"/>
        <end position="282"/>
    </location>
</feature>
<evidence type="ECO:0000256" key="1">
    <source>
        <dbReference type="SAM" id="Phobius"/>
    </source>
</evidence>
<dbReference type="Proteomes" id="UP001648503">
    <property type="component" value="Unassembled WGS sequence"/>
</dbReference>
<reference evidence="3 4" key="1">
    <citation type="submission" date="2021-02" db="EMBL/GenBank/DDBJ databases">
        <title>Variation within the Batrachochytrium salamandrivorans European outbreak.</title>
        <authorList>
            <person name="Kelly M."/>
            <person name="Pasmans F."/>
            <person name="Shea T.P."/>
            <person name="Munoz J.F."/>
            <person name="Carranza S."/>
            <person name="Cuomo C.A."/>
            <person name="Martel A."/>
        </authorList>
    </citation>
    <scope>NUCLEOTIDE SEQUENCE [LARGE SCALE GENOMIC DNA]</scope>
    <source>
        <strain evidence="3 4">AMFP18/2</strain>
    </source>
</reference>
<dbReference type="InterPro" id="IPR044926">
    <property type="entry name" value="RGS_subdomain_2"/>
</dbReference>
<feature type="transmembrane region" description="Helical" evidence="1">
    <location>
        <begin position="155"/>
        <end position="175"/>
    </location>
</feature>
<proteinExistence type="predicted"/>
<feature type="transmembrane region" description="Helical" evidence="1">
    <location>
        <begin position="92"/>
        <end position="110"/>
    </location>
</feature>
<feature type="transmembrane region" description="Helical" evidence="1">
    <location>
        <begin position="228"/>
        <end position="251"/>
    </location>
</feature>
<keyword evidence="1" id="KW-0472">Membrane</keyword>
<evidence type="ECO:0000259" key="2">
    <source>
        <dbReference type="PROSITE" id="PS50132"/>
    </source>
</evidence>
<feature type="transmembrane region" description="Helical" evidence="1">
    <location>
        <begin position="195"/>
        <end position="216"/>
    </location>
</feature>
<keyword evidence="4" id="KW-1185">Reference proteome</keyword>
<dbReference type="PANTHER" id="PTHR10845:SF192">
    <property type="entry name" value="DOUBLE HIT, ISOFORM B"/>
    <property type="match status" value="1"/>
</dbReference>
<dbReference type="EMBL" id="JAFCIX010000418">
    <property type="protein sequence ID" value="KAH6590938.1"/>
    <property type="molecule type" value="Genomic_DNA"/>
</dbReference>
<dbReference type="PROSITE" id="PS50132">
    <property type="entry name" value="RGS"/>
    <property type="match status" value="1"/>
</dbReference>